<dbReference type="EMBL" id="BSYO01000027">
    <property type="protein sequence ID" value="GMH24152.1"/>
    <property type="molecule type" value="Genomic_DNA"/>
</dbReference>
<evidence type="ECO:0000256" key="1">
    <source>
        <dbReference type="SAM" id="Phobius"/>
    </source>
</evidence>
<keyword evidence="1" id="KW-1133">Transmembrane helix</keyword>
<keyword evidence="3" id="KW-1185">Reference proteome</keyword>
<gene>
    <name evidence="2" type="ORF">Nepgr_025995</name>
</gene>
<protein>
    <submittedName>
        <fullName evidence="2">Uncharacterized protein</fullName>
    </submittedName>
</protein>
<keyword evidence="1" id="KW-0472">Membrane</keyword>
<reference evidence="2" key="1">
    <citation type="submission" date="2023-05" db="EMBL/GenBank/DDBJ databases">
        <title>Nepenthes gracilis genome sequencing.</title>
        <authorList>
            <person name="Fukushima K."/>
        </authorList>
    </citation>
    <scope>NUCLEOTIDE SEQUENCE</scope>
    <source>
        <strain evidence="2">SING2019-196</strain>
    </source>
</reference>
<accession>A0AAD3T8W5</accession>
<evidence type="ECO:0000313" key="3">
    <source>
        <dbReference type="Proteomes" id="UP001279734"/>
    </source>
</evidence>
<name>A0AAD3T8W5_NEPGR</name>
<keyword evidence="1" id="KW-0812">Transmembrane</keyword>
<evidence type="ECO:0000313" key="2">
    <source>
        <dbReference type="EMBL" id="GMH24152.1"/>
    </source>
</evidence>
<dbReference type="Proteomes" id="UP001279734">
    <property type="component" value="Unassembled WGS sequence"/>
</dbReference>
<comment type="caution">
    <text evidence="2">The sequence shown here is derived from an EMBL/GenBank/DDBJ whole genome shotgun (WGS) entry which is preliminary data.</text>
</comment>
<dbReference type="AlphaFoldDB" id="A0AAD3T8W5"/>
<sequence>MGFEADWAWPTWNIKCRFGLAQELPISTYGRFGLISDFNCRSSWRFGSACSYAELDSRLARLWVVRAILLLRFHLMGPWCFGSAVPASCFMATVVTLVMAVVVQLGSDWLCCKCNCRHFSALLAKLSIAFARFGLWKMAGLGCGWMGLAKVDGDAEVASYRFCLIADSRFTCGCGLRSADSLVLS</sequence>
<organism evidence="2 3">
    <name type="scientific">Nepenthes gracilis</name>
    <name type="common">Slender pitcher plant</name>
    <dbReference type="NCBI Taxonomy" id="150966"/>
    <lineage>
        <taxon>Eukaryota</taxon>
        <taxon>Viridiplantae</taxon>
        <taxon>Streptophyta</taxon>
        <taxon>Embryophyta</taxon>
        <taxon>Tracheophyta</taxon>
        <taxon>Spermatophyta</taxon>
        <taxon>Magnoliopsida</taxon>
        <taxon>eudicotyledons</taxon>
        <taxon>Gunneridae</taxon>
        <taxon>Pentapetalae</taxon>
        <taxon>Caryophyllales</taxon>
        <taxon>Nepenthaceae</taxon>
        <taxon>Nepenthes</taxon>
    </lineage>
</organism>
<proteinExistence type="predicted"/>
<feature type="transmembrane region" description="Helical" evidence="1">
    <location>
        <begin position="79"/>
        <end position="106"/>
    </location>
</feature>